<evidence type="ECO:0000313" key="2">
    <source>
        <dbReference type="Proteomes" id="UP000265520"/>
    </source>
</evidence>
<protein>
    <submittedName>
        <fullName evidence="1">Uncharacterized protein</fullName>
    </submittedName>
</protein>
<sequence length="30" mass="3211">LGYSVRCGRSHLAQTGSPEGFHLRVAALAR</sequence>
<proteinExistence type="predicted"/>
<dbReference type="EMBL" id="LXQA011281439">
    <property type="protein sequence ID" value="MCI91753.1"/>
    <property type="molecule type" value="Genomic_DNA"/>
</dbReference>
<accession>A0A392VW82</accession>
<reference evidence="1 2" key="1">
    <citation type="journal article" date="2018" name="Front. Plant Sci.">
        <title>Red Clover (Trifolium pratense) and Zigzag Clover (T. medium) - A Picture of Genomic Similarities and Differences.</title>
        <authorList>
            <person name="Dluhosova J."/>
            <person name="Istvanek J."/>
            <person name="Nedelnik J."/>
            <person name="Repkova J."/>
        </authorList>
    </citation>
    <scope>NUCLEOTIDE SEQUENCE [LARGE SCALE GENOMIC DNA]</scope>
    <source>
        <strain evidence="2">cv. 10/8</strain>
        <tissue evidence="1">Leaf</tissue>
    </source>
</reference>
<dbReference type="AlphaFoldDB" id="A0A392VW82"/>
<comment type="caution">
    <text evidence="1">The sequence shown here is derived from an EMBL/GenBank/DDBJ whole genome shotgun (WGS) entry which is preliminary data.</text>
</comment>
<evidence type="ECO:0000313" key="1">
    <source>
        <dbReference type="EMBL" id="MCI91753.1"/>
    </source>
</evidence>
<feature type="non-terminal residue" evidence="1">
    <location>
        <position position="1"/>
    </location>
</feature>
<name>A0A392VW82_9FABA</name>
<organism evidence="1 2">
    <name type="scientific">Trifolium medium</name>
    <dbReference type="NCBI Taxonomy" id="97028"/>
    <lineage>
        <taxon>Eukaryota</taxon>
        <taxon>Viridiplantae</taxon>
        <taxon>Streptophyta</taxon>
        <taxon>Embryophyta</taxon>
        <taxon>Tracheophyta</taxon>
        <taxon>Spermatophyta</taxon>
        <taxon>Magnoliopsida</taxon>
        <taxon>eudicotyledons</taxon>
        <taxon>Gunneridae</taxon>
        <taxon>Pentapetalae</taxon>
        <taxon>rosids</taxon>
        <taxon>fabids</taxon>
        <taxon>Fabales</taxon>
        <taxon>Fabaceae</taxon>
        <taxon>Papilionoideae</taxon>
        <taxon>50 kb inversion clade</taxon>
        <taxon>NPAAA clade</taxon>
        <taxon>Hologalegina</taxon>
        <taxon>IRL clade</taxon>
        <taxon>Trifolieae</taxon>
        <taxon>Trifolium</taxon>
    </lineage>
</organism>
<keyword evidence="2" id="KW-1185">Reference proteome</keyword>
<dbReference type="Proteomes" id="UP000265520">
    <property type="component" value="Unassembled WGS sequence"/>
</dbReference>